<comment type="caution">
    <text evidence="4">The sequence shown here is derived from an EMBL/GenBank/DDBJ whole genome shotgun (WGS) entry which is preliminary data.</text>
</comment>
<dbReference type="PANTHER" id="PTHR44591">
    <property type="entry name" value="STRESS RESPONSE REGULATOR PROTEIN 1"/>
    <property type="match status" value="1"/>
</dbReference>
<evidence type="ECO:0000259" key="3">
    <source>
        <dbReference type="PROSITE" id="PS50110"/>
    </source>
</evidence>
<dbReference type="Pfam" id="PF00072">
    <property type="entry name" value="Response_reg"/>
    <property type="match status" value="1"/>
</dbReference>
<evidence type="ECO:0000313" key="4">
    <source>
        <dbReference type="EMBL" id="MXO52522.1"/>
    </source>
</evidence>
<keyword evidence="5" id="KW-1185">Reference proteome</keyword>
<name>A0A844Y669_9SPHN</name>
<evidence type="ECO:0000256" key="1">
    <source>
        <dbReference type="ARBA" id="ARBA00022553"/>
    </source>
</evidence>
<keyword evidence="1 2" id="KW-0597">Phosphoprotein</keyword>
<dbReference type="PROSITE" id="PS50110">
    <property type="entry name" value="RESPONSE_REGULATORY"/>
    <property type="match status" value="1"/>
</dbReference>
<reference evidence="4 5" key="1">
    <citation type="submission" date="2019-12" db="EMBL/GenBank/DDBJ databases">
        <title>Genomic-based taxomic classification of the family Erythrobacteraceae.</title>
        <authorList>
            <person name="Xu L."/>
        </authorList>
    </citation>
    <scope>NUCLEOTIDE SEQUENCE [LARGE SCALE GENOMIC DNA]</scope>
    <source>
        <strain evidence="4 5">JCM 17468</strain>
    </source>
</reference>
<dbReference type="PANTHER" id="PTHR44591:SF24">
    <property type="entry name" value="PROTEIN-GLUTAMATE METHYLESTERASE_PROTEIN-GLUTAMINE GLUTAMINASE 1"/>
    <property type="match status" value="1"/>
</dbReference>
<dbReference type="InterPro" id="IPR001789">
    <property type="entry name" value="Sig_transdc_resp-reg_receiver"/>
</dbReference>
<feature type="modified residue" description="4-aspartylphosphate" evidence="2">
    <location>
        <position position="65"/>
    </location>
</feature>
<dbReference type="AlphaFoldDB" id="A0A844Y669"/>
<dbReference type="InterPro" id="IPR050595">
    <property type="entry name" value="Bact_response_regulator"/>
</dbReference>
<dbReference type="SUPFAM" id="SSF52172">
    <property type="entry name" value="CheY-like"/>
    <property type="match status" value="1"/>
</dbReference>
<dbReference type="InterPro" id="IPR011006">
    <property type="entry name" value="CheY-like_superfamily"/>
</dbReference>
<evidence type="ECO:0000313" key="5">
    <source>
        <dbReference type="Proteomes" id="UP000430272"/>
    </source>
</evidence>
<organism evidence="4 5">
    <name type="scientific">Qipengyuania pelagi</name>
    <dbReference type="NCBI Taxonomy" id="994320"/>
    <lineage>
        <taxon>Bacteria</taxon>
        <taxon>Pseudomonadati</taxon>
        <taxon>Pseudomonadota</taxon>
        <taxon>Alphaproteobacteria</taxon>
        <taxon>Sphingomonadales</taxon>
        <taxon>Erythrobacteraceae</taxon>
        <taxon>Qipengyuania</taxon>
    </lineage>
</organism>
<protein>
    <submittedName>
        <fullName evidence="4">Response regulator</fullName>
    </submittedName>
</protein>
<gene>
    <name evidence="4" type="ORF">GRI47_00685</name>
</gene>
<evidence type="ECO:0000256" key="2">
    <source>
        <dbReference type="PROSITE-ProRule" id="PRU00169"/>
    </source>
</evidence>
<feature type="domain" description="Response regulatory" evidence="3">
    <location>
        <begin position="15"/>
        <end position="129"/>
    </location>
</feature>
<sequence length="142" mass="15450">MTRTAQPPSRSLPRHVLVVEDDAILAMALEMALRDAGVEQVEISSTSEMALAALRTGQPDAIVLDVHLADRDDGWAVAELVRSLGPSGPRIVFSTGAPQDIPEQIAEMGCVMEKPYDPKELVEVLTEPKRRGLISRLRAVLK</sequence>
<dbReference type="Proteomes" id="UP000430272">
    <property type="component" value="Unassembled WGS sequence"/>
</dbReference>
<dbReference type="Gene3D" id="3.40.50.2300">
    <property type="match status" value="1"/>
</dbReference>
<dbReference type="EMBL" id="WTYD01000001">
    <property type="protein sequence ID" value="MXO52522.1"/>
    <property type="molecule type" value="Genomic_DNA"/>
</dbReference>
<accession>A0A844Y669</accession>
<proteinExistence type="predicted"/>
<dbReference type="GO" id="GO:0000160">
    <property type="term" value="P:phosphorelay signal transduction system"/>
    <property type="evidence" value="ECO:0007669"/>
    <property type="project" value="InterPro"/>
</dbReference>
<dbReference type="OrthoDB" id="7432514at2"/>
<dbReference type="SMART" id="SM00448">
    <property type="entry name" value="REC"/>
    <property type="match status" value="1"/>
</dbReference>